<comment type="caution">
    <text evidence="7">The sequence shown here is derived from an EMBL/GenBank/DDBJ whole genome shotgun (WGS) entry which is preliminary data.</text>
</comment>
<reference evidence="7 8" key="1">
    <citation type="journal article" date="2021" name="Comput. Struct. Biotechnol. J.">
        <title>De novo genome assembly of the potent medicinal plant Rehmannia glutinosa using nanopore technology.</title>
        <authorList>
            <person name="Ma L."/>
            <person name="Dong C."/>
            <person name="Song C."/>
            <person name="Wang X."/>
            <person name="Zheng X."/>
            <person name="Niu Y."/>
            <person name="Chen S."/>
            <person name="Feng W."/>
        </authorList>
    </citation>
    <scope>NUCLEOTIDE SEQUENCE [LARGE SCALE GENOMIC DNA]</scope>
    <source>
        <strain evidence="7">DH-2019</strain>
    </source>
</reference>
<keyword evidence="8" id="KW-1185">Reference proteome</keyword>
<evidence type="ECO:0000313" key="8">
    <source>
        <dbReference type="Proteomes" id="UP001318860"/>
    </source>
</evidence>
<dbReference type="CDD" id="cd01960">
    <property type="entry name" value="nsLTP1"/>
    <property type="match status" value="1"/>
</dbReference>
<keyword evidence="2 4" id="KW-0813">Transport</keyword>
<sequence>MARSGAVKFGCLVMMIWLVITGPGDVEAAISCSTVLSSLSPCLGYIQRGGTVPPGCCDGVRSLNSATSTTPDLQAACGCIKSLVPSTGSNPALVNSLPGICHVNIPYKYSPSLDCSNIGLGFLVLKWYK</sequence>
<evidence type="ECO:0000313" key="7">
    <source>
        <dbReference type="EMBL" id="KAK6150470.1"/>
    </source>
</evidence>
<proteinExistence type="inferred from homology"/>
<dbReference type="InterPro" id="IPR016140">
    <property type="entry name" value="Bifunc_inhib/LTP/seed_store"/>
</dbReference>
<feature type="chain" id="PRO_5045240155" description="Non-specific lipid-transfer protein" evidence="5">
    <location>
        <begin position="29"/>
        <end position="129"/>
    </location>
</feature>
<dbReference type="PRINTS" id="PR00382">
    <property type="entry name" value="LIPIDTRNSFER"/>
</dbReference>
<keyword evidence="5" id="KW-0732">Signal</keyword>
<comment type="function">
    <text evidence="4">Plant non-specific lipid-transfer proteins transfer phospholipids as well as galactolipids across membranes. May play a role in wax or cutin deposition in the cell walls of expanding epidermal cells and certain secretory tissues.</text>
</comment>
<feature type="signal peptide" evidence="5">
    <location>
        <begin position="1"/>
        <end position="28"/>
    </location>
</feature>
<comment type="similarity">
    <text evidence="1 4">Belongs to the plant LTP family.</text>
</comment>
<dbReference type="InterPro" id="IPR036312">
    <property type="entry name" value="Bifun_inhib/LTP/seed_sf"/>
</dbReference>
<protein>
    <recommendedName>
        <fullName evidence="4">Non-specific lipid-transfer protein</fullName>
    </recommendedName>
</protein>
<evidence type="ECO:0000259" key="6">
    <source>
        <dbReference type="SMART" id="SM00499"/>
    </source>
</evidence>
<keyword evidence="3 4" id="KW-0446">Lipid-binding</keyword>
<gene>
    <name evidence="7" type="ORF">DH2020_015402</name>
</gene>
<dbReference type="Gene3D" id="1.10.110.10">
    <property type="entry name" value="Plant lipid-transfer and hydrophobic proteins"/>
    <property type="match status" value="1"/>
</dbReference>
<evidence type="ECO:0000256" key="1">
    <source>
        <dbReference type="ARBA" id="ARBA00009748"/>
    </source>
</evidence>
<accession>A0ABR0WTD3</accession>
<evidence type="ECO:0000256" key="5">
    <source>
        <dbReference type="SAM" id="SignalP"/>
    </source>
</evidence>
<name>A0ABR0WTD3_REHGL</name>
<evidence type="ECO:0000256" key="2">
    <source>
        <dbReference type="ARBA" id="ARBA00022448"/>
    </source>
</evidence>
<dbReference type="InterPro" id="IPR000528">
    <property type="entry name" value="Plant_nsLTP"/>
</dbReference>
<dbReference type="SMART" id="SM00499">
    <property type="entry name" value="AAI"/>
    <property type="match status" value="1"/>
</dbReference>
<feature type="domain" description="Bifunctional inhibitor/plant lipid transfer protein/seed storage helical" evidence="6">
    <location>
        <begin position="32"/>
        <end position="115"/>
    </location>
</feature>
<evidence type="ECO:0000256" key="3">
    <source>
        <dbReference type="ARBA" id="ARBA00023121"/>
    </source>
</evidence>
<dbReference type="EMBL" id="JABTTQ020000008">
    <property type="protein sequence ID" value="KAK6150470.1"/>
    <property type="molecule type" value="Genomic_DNA"/>
</dbReference>
<dbReference type="SUPFAM" id="SSF47699">
    <property type="entry name" value="Bifunctional inhibitor/lipid-transfer protein/seed storage 2S albumin"/>
    <property type="match status" value="1"/>
</dbReference>
<evidence type="ECO:0000256" key="4">
    <source>
        <dbReference type="RuleBase" id="RU000628"/>
    </source>
</evidence>
<dbReference type="PANTHER" id="PTHR33076">
    <property type="entry name" value="NON-SPECIFIC LIPID-TRANSFER PROTEIN 2-RELATED"/>
    <property type="match status" value="1"/>
</dbReference>
<dbReference type="Proteomes" id="UP001318860">
    <property type="component" value="Unassembled WGS sequence"/>
</dbReference>
<organism evidence="7 8">
    <name type="scientific">Rehmannia glutinosa</name>
    <name type="common">Chinese foxglove</name>
    <dbReference type="NCBI Taxonomy" id="99300"/>
    <lineage>
        <taxon>Eukaryota</taxon>
        <taxon>Viridiplantae</taxon>
        <taxon>Streptophyta</taxon>
        <taxon>Embryophyta</taxon>
        <taxon>Tracheophyta</taxon>
        <taxon>Spermatophyta</taxon>
        <taxon>Magnoliopsida</taxon>
        <taxon>eudicotyledons</taxon>
        <taxon>Gunneridae</taxon>
        <taxon>Pentapetalae</taxon>
        <taxon>asterids</taxon>
        <taxon>lamiids</taxon>
        <taxon>Lamiales</taxon>
        <taxon>Orobanchaceae</taxon>
        <taxon>Rehmannieae</taxon>
        <taxon>Rehmannia</taxon>
    </lineage>
</organism>
<dbReference type="Pfam" id="PF00234">
    <property type="entry name" value="Tryp_alpha_amyl"/>
    <property type="match status" value="1"/>
</dbReference>